<evidence type="ECO:0000256" key="5">
    <source>
        <dbReference type="SAM" id="MobiDB-lite"/>
    </source>
</evidence>
<feature type="compositionally biased region" description="Polar residues" evidence="5">
    <location>
        <begin position="384"/>
        <end position="398"/>
    </location>
</feature>
<keyword evidence="9" id="KW-1185">Reference proteome</keyword>
<dbReference type="PROSITE" id="PS50089">
    <property type="entry name" value="ZF_RING_2"/>
    <property type="match status" value="1"/>
</dbReference>
<evidence type="ECO:0000313" key="9">
    <source>
        <dbReference type="Proteomes" id="UP000245942"/>
    </source>
</evidence>
<dbReference type="InterPro" id="IPR017907">
    <property type="entry name" value="Znf_RING_CS"/>
</dbReference>
<feature type="region of interest" description="Disordered" evidence="5">
    <location>
        <begin position="57"/>
        <end position="481"/>
    </location>
</feature>
<dbReference type="CDD" id="cd23137">
    <property type="entry name" value="RING-HC_TRY3-like"/>
    <property type="match status" value="1"/>
</dbReference>
<dbReference type="InterPro" id="IPR001841">
    <property type="entry name" value="Znf_RING"/>
</dbReference>
<gene>
    <name evidence="8" type="ORF">BCV69DRAFT_279832</name>
</gene>
<protein>
    <recommendedName>
        <fullName evidence="10">RING-type domain-containing protein</fullName>
    </recommendedName>
</protein>
<keyword evidence="3" id="KW-0862">Zinc</keyword>
<evidence type="ECO:0000256" key="3">
    <source>
        <dbReference type="ARBA" id="ARBA00022833"/>
    </source>
</evidence>
<dbReference type="Proteomes" id="UP000245942">
    <property type="component" value="Unassembled WGS sequence"/>
</dbReference>
<dbReference type="Gene3D" id="3.30.40.10">
    <property type="entry name" value="Zinc/RING finger domain, C3HC4 (zinc finger)"/>
    <property type="match status" value="1"/>
</dbReference>
<organism evidence="8 9">
    <name type="scientific">Pseudomicrostroma glucosiphilum</name>
    <dbReference type="NCBI Taxonomy" id="1684307"/>
    <lineage>
        <taxon>Eukaryota</taxon>
        <taxon>Fungi</taxon>
        <taxon>Dikarya</taxon>
        <taxon>Basidiomycota</taxon>
        <taxon>Ustilaginomycotina</taxon>
        <taxon>Exobasidiomycetes</taxon>
        <taxon>Microstromatales</taxon>
        <taxon>Microstromatales incertae sedis</taxon>
        <taxon>Pseudomicrostroma</taxon>
    </lineage>
</organism>
<dbReference type="Pfam" id="PF00097">
    <property type="entry name" value="zf-C3HC4"/>
    <property type="match status" value="1"/>
</dbReference>
<evidence type="ECO:0008006" key="10">
    <source>
        <dbReference type="Google" id="ProtNLM"/>
    </source>
</evidence>
<feature type="compositionally biased region" description="Polar residues" evidence="5">
    <location>
        <begin position="303"/>
        <end position="312"/>
    </location>
</feature>
<feature type="domain" description="RING-type" evidence="6">
    <location>
        <begin position="787"/>
        <end position="826"/>
    </location>
</feature>
<proteinExistence type="predicted"/>
<dbReference type="InterPro" id="IPR018957">
    <property type="entry name" value="Znf_C3HC4_RING-type"/>
</dbReference>
<dbReference type="InterPro" id="IPR013083">
    <property type="entry name" value="Znf_RING/FYVE/PHD"/>
</dbReference>
<dbReference type="PROSITE" id="PS00518">
    <property type="entry name" value="ZF_RING_1"/>
    <property type="match status" value="1"/>
</dbReference>
<keyword evidence="2 4" id="KW-0863">Zinc-finger</keyword>
<feature type="compositionally biased region" description="Basic and acidic residues" evidence="5">
    <location>
        <begin position="356"/>
        <end position="370"/>
    </location>
</feature>
<evidence type="ECO:0000313" key="8">
    <source>
        <dbReference type="EMBL" id="PWN23928.1"/>
    </source>
</evidence>
<dbReference type="EMBL" id="KZ819321">
    <property type="protein sequence ID" value="PWN23928.1"/>
    <property type="molecule type" value="Genomic_DNA"/>
</dbReference>
<evidence type="ECO:0000259" key="7">
    <source>
        <dbReference type="PROSITE" id="PS51382"/>
    </source>
</evidence>
<sequence>MKFSKTYLQTMTDPSFPKEWREKGLEYKELKKLINGVVAELESLGLSADVLRDLLEPPEQAQASVDSTASAQSTSKSTSSRKRPTSSGSNASETGPGYRHRSASSEGSHASHDTSDSEGQDDLSSSLVAGLARLSTGRPAPSGFVDPLSPLMEEEEARRRSVEQAMNVPPFTPAEAMPPAALLPTEQAVRPSPAGEWLSSISHPHHHLHAPPSDPHASTRGKKRSKRSPSPVGLNAELGSREGSEESAAGPSQQKARHLGVSDEDRTHLFRASPMAMLGIPRQADTTFERDSSADLNDGEANLASTSPSSSWRLGKKDLEQLRRNSHSAPGRPSSAGKRQGSATGAEEALETEADDERHDWGGHAWRERQGLGWDATQKAAGNVQRTAAQNGNGSSPVPGSKQGRWVQGKDGRRARAEYELAGTPEHPTPRIKLIIESPVNSDDESEDSAGSSDEGDDDDGRITELPPSLPGSRRPSTDQPAVIPPIAVANEDTSADSAPQQPRMKRTREIIIPLTADTEFLDTLTASLTKLSELQKSQKDTFVTSTEDLCASVARAASPYATKNDLYVWREIFQLWVDMQIFESQREKDRGELSVDESEARLQRFAQELAKRGWLAESAMPSSPGGSKIKLSRSKEAMQQALTVSMKSSKSASAVEDFLRLNLALLDVKKFQRVNVEAARKILKKHDKRTALTASSGLRDFVRQQEAARAFTTAMGGAAAMMGGAGLPAESTGTLVAPAYGTHPSLAALLPSSTTGLLSESLPHILLSLLTTTLLPILPSVDDYSCAICTGLAWRPIRLDCSHLFCIRCLVKLQKAGKKHCPLCRAPDVVMSADGRNMDEATVNMLRMWFPHEVNEKEQENESDRKKEELSELGIRSEGKCVVM</sequence>
<evidence type="ECO:0000256" key="4">
    <source>
        <dbReference type="PROSITE-ProRule" id="PRU00175"/>
    </source>
</evidence>
<evidence type="ECO:0000259" key="6">
    <source>
        <dbReference type="PROSITE" id="PS50089"/>
    </source>
</evidence>
<accession>A0A316UG58</accession>
<dbReference type="OrthoDB" id="5588846at2759"/>
<keyword evidence="1" id="KW-0479">Metal-binding</keyword>
<name>A0A316UG58_9BASI</name>
<evidence type="ECO:0000256" key="1">
    <source>
        <dbReference type="ARBA" id="ARBA00022723"/>
    </source>
</evidence>
<feature type="compositionally biased region" description="Low complexity" evidence="5">
    <location>
        <begin position="67"/>
        <end position="78"/>
    </location>
</feature>
<dbReference type="SUPFAM" id="SSF57850">
    <property type="entry name" value="RING/U-box"/>
    <property type="match status" value="1"/>
</dbReference>
<dbReference type="PANTHER" id="PTHR23327">
    <property type="entry name" value="RING FINGER PROTEIN 127"/>
    <property type="match status" value="1"/>
</dbReference>
<dbReference type="RefSeq" id="XP_025351088.1">
    <property type="nucleotide sequence ID" value="XM_025491387.1"/>
</dbReference>
<dbReference type="STRING" id="1684307.A0A316UG58"/>
<evidence type="ECO:0000256" key="2">
    <source>
        <dbReference type="ARBA" id="ARBA00022771"/>
    </source>
</evidence>
<dbReference type="SMART" id="SM00184">
    <property type="entry name" value="RING"/>
    <property type="match status" value="1"/>
</dbReference>
<dbReference type="PANTHER" id="PTHR23327:SF51">
    <property type="entry name" value="TRANSCRIPTIONAL REGULATOR OF YEAST FORM ADHERENCE 3"/>
    <property type="match status" value="1"/>
</dbReference>
<feature type="domain" description="SPX" evidence="7">
    <location>
        <begin position="1"/>
        <end position="701"/>
    </location>
</feature>
<dbReference type="GO" id="GO:0008270">
    <property type="term" value="F:zinc ion binding"/>
    <property type="evidence" value="ECO:0007669"/>
    <property type="project" value="UniProtKB-KW"/>
</dbReference>
<dbReference type="InterPro" id="IPR004331">
    <property type="entry name" value="SPX_dom"/>
</dbReference>
<dbReference type="GeneID" id="37013121"/>
<feature type="compositionally biased region" description="Basic and acidic residues" evidence="5">
    <location>
        <begin position="408"/>
        <end position="419"/>
    </location>
</feature>
<feature type="compositionally biased region" description="Acidic residues" evidence="5">
    <location>
        <begin position="442"/>
        <end position="460"/>
    </location>
</feature>
<dbReference type="PROSITE" id="PS51382">
    <property type="entry name" value="SPX"/>
    <property type="match status" value="1"/>
</dbReference>
<reference evidence="8 9" key="1">
    <citation type="journal article" date="2018" name="Mol. Biol. Evol.">
        <title>Broad Genomic Sampling Reveals a Smut Pathogenic Ancestry of the Fungal Clade Ustilaginomycotina.</title>
        <authorList>
            <person name="Kijpornyongpan T."/>
            <person name="Mondo S.J."/>
            <person name="Barry K."/>
            <person name="Sandor L."/>
            <person name="Lee J."/>
            <person name="Lipzen A."/>
            <person name="Pangilinan J."/>
            <person name="LaButti K."/>
            <person name="Hainaut M."/>
            <person name="Henrissat B."/>
            <person name="Grigoriev I.V."/>
            <person name="Spatafora J.W."/>
            <person name="Aime M.C."/>
        </authorList>
    </citation>
    <scope>NUCLEOTIDE SEQUENCE [LARGE SCALE GENOMIC DNA]</scope>
    <source>
        <strain evidence="8 9">MCA 4718</strain>
    </source>
</reference>
<feature type="compositionally biased region" description="Low complexity" evidence="5">
    <location>
        <begin position="173"/>
        <end position="186"/>
    </location>
</feature>
<dbReference type="AlphaFoldDB" id="A0A316UG58"/>
<dbReference type="Pfam" id="PF03105">
    <property type="entry name" value="SPX"/>
    <property type="match status" value="1"/>
</dbReference>